<dbReference type="AlphaFoldDB" id="A0A948WZD2"/>
<evidence type="ECO:0000313" key="12">
    <source>
        <dbReference type="Proteomes" id="UP000733611"/>
    </source>
</evidence>
<comment type="subcellular location">
    <subcellularLocation>
        <location evidence="1">Cell inner membrane</location>
        <topology evidence="1">Peripheral membrane protein</topology>
    </subcellularLocation>
</comment>
<evidence type="ECO:0000256" key="9">
    <source>
        <dbReference type="ARBA" id="ARBA00047356"/>
    </source>
</evidence>
<dbReference type="EMBL" id="JAHLFE010000149">
    <property type="protein sequence ID" value="MBU3844663.1"/>
    <property type="molecule type" value="Genomic_DNA"/>
</dbReference>
<dbReference type="PANTHER" id="PTHR43297:SF2">
    <property type="entry name" value="DIPEPTIDE TRANSPORT ATP-BINDING PROTEIN DPPD"/>
    <property type="match status" value="1"/>
</dbReference>
<keyword evidence="5" id="KW-0547">Nucleotide-binding</keyword>
<dbReference type="PANTHER" id="PTHR43297">
    <property type="entry name" value="OLIGOPEPTIDE TRANSPORT ATP-BINDING PROTEIN APPD"/>
    <property type="match status" value="1"/>
</dbReference>
<keyword evidence="3" id="KW-0813">Transport</keyword>
<evidence type="ECO:0000256" key="6">
    <source>
        <dbReference type="ARBA" id="ARBA00022840"/>
    </source>
</evidence>
<dbReference type="InterPro" id="IPR050388">
    <property type="entry name" value="ABC_Ni/Peptide_Import"/>
</dbReference>
<comment type="catalytic activity">
    <reaction evidence="9">
        <text>a dipeptide(out) + ATP + H2O = a dipeptide(in) + ADP + phosphate + H(+)</text>
        <dbReference type="Rhea" id="RHEA:23120"/>
        <dbReference type="ChEBI" id="CHEBI:15377"/>
        <dbReference type="ChEBI" id="CHEBI:15378"/>
        <dbReference type="ChEBI" id="CHEBI:30616"/>
        <dbReference type="ChEBI" id="CHEBI:43474"/>
        <dbReference type="ChEBI" id="CHEBI:90799"/>
        <dbReference type="ChEBI" id="CHEBI:456216"/>
        <dbReference type="EC" id="7.4.2.9"/>
    </reaction>
</comment>
<dbReference type="InterPro" id="IPR003593">
    <property type="entry name" value="AAA+_ATPase"/>
</dbReference>
<name>A0A948WZD2_9GAMM</name>
<dbReference type="SUPFAM" id="SSF52540">
    <property type="entry name" value="P-loop containing nucleoside triphosphate hydrolases"/>
    <property type="match status" value="1"/>
</dbReference>
<dbReference type="GO" id="GO:0005886">
    <property type="term" value="C:plasma membrane"/>
    <property type="evidence" value="ECO:0007669"/>
    <property type="project" value="UniProtKB-SubCell"/>
</dbReference>
<dbReference type="Pfam" id="PF00005">
    <property type="entry name" value="ABC_tran"/>
    <property type="match status" value="1"/>
</dbReference>
<evidence type="ECO:0000313" key="11">
    <source>
        <dbReference type="EMBL" id="MBU3844663.1"/>
    </source>
</evidence>
<organism evidence="11 12">
    <name type="scientific">Candidatus Anaerobiospirillum pullicola</name>
    <dbReference type="NCBI Taxonomy" id="2838451"/>
    <lineage>
        <taxon>Bacteria</taxon>
        <taxon>Pseudomonadati</taxon>
        <taxon>Pseudomonadota</taxon>
        <taxon>Gammaproteobacteria</taxon>
        <taxon>Aeromonadales</taxon>
        <taxon>Succinivibrionaceae</taxon>
        <taxon>Anaerobiospirillum</taxon>
    </lineage>
</organism>
<evidence type="ECO:0000256" key="3">
    <source>
        <dbReference type="ARBA" id="ARBA00022448"/>
    </source>
</evidence>
<feature type="domain" description="ABC transporter" evidence="10">
    <location>
        <begin position="17"/>
        <end position="264"/>
    </location>
</feature>
<comment type="caution">
    <text evidence="11">The sequence shown here is derived from an EMBL/GenBank/DDBJ whole genome shotgun (WGS) entry which is preliminary data.</text>
</comment>
<dbReference type="GO" id="GO:0016887">
    <property type="term" value="F:ATP hydrolysis activity"/>
    <property type="evidence" value="ECO:0007669"/>
    <property type="project" value="InterPro"/>
</dbReference>
<sequence length="264" mass="30022">MVATTLDALKASAAPLLQLRHVTIKLNDMVLLRDINLHVAEKETVALMGVSGCGKSTLLKAIMQLLPTAKSQTLLSTDTAALPQYHIAGSMRFYGQELTALSDHAWQEIRGKQIGMVIQNAPDNFDERKMIMQHFYEAVAAHKKKLFHHLSKYEKQEVADEAYRILYSLRMPYPERIRHMYSYEFSVGTLQRIALALCLILQPQLILADEFTSALDLYTRLEVLQQLKQLQEEMGFGLLFITHYPDEAAFMAERTYTIDQGTIS</sequence>
<keyword evidence="6 11" id="KW-0067">ATP-binding</keyword>
<evidence type="ECO:0000256" key="1">
    <source>
        <dbReference type="ARBA" id="ARBA00004417"/>
    </source>
</evidence>
<accession>A0A948WZD2</accession>
<evidence type="ECO:0000256" key="2">
    <source>
        <dbReference type="ARBA" id="ARBA00005417"/>
    </source>
</evidence>
<dbReference type="GO" id="GO:0005524">
    <property type="term" value="F:ATP binding"/>
    <property type="evidence" value="ECO:0007669"/>
    <property type="project" value="UniProtKB-KW"/>
</dbReference>
<reference evidence="11" key="2">
    <citation type="submission" date="2021-04" db="EMBL/GenBank/DDBJ databases">
        <authorList>
            <person name="Gilroy R."/>
        </authorList>
    </citation>
    <scope>NUCLEOTIDE SEQUENCE</scope>
    <source>
        <strain evidence="11">378</strain>
    </source>
</reference>
<evidence type="ECO:0000256" key="4">
    <source>
        <dbReference type="ARBA" id="ARBA00022475"/>
    </source>
</evidence>
<dbReference type="EC" id="7.4.2.9" evidence="8"/>
<keyword evidence="7" id="KW-0472">Membrane</keyword>
<proteinExistence type="inferred from homology"/>
<evidence type="ECO:0000259" key="10">
    <source>
        <dbReference type="PROSITE" id="PS50893"/>
    </source>
</evidence>
<protein>
    <recommendedName>
        <fullName evidence="8">ABC-type dipeptide transporter</fullName>
        <ecNumber evidence="8">7.4.2.9</ecNumber>
    </recommendedName>
</protein>
<comment type="similarity">
    <text evidence="2">Belongs to the ABC transporter superfamily.</text>
</comment>
<dbReference type="InterPro" id="IPR003439">
    <property type="entry name" value="ABC_transporter-like_ATP-bd"/>
</dbReference>
<evidence type="ECO:0000256" key="7">
    <source>
        <dbReference type="ARBA" id="ARBA00023136"/>
    </source>
</evidence>
<dbReference type="Proteomes" id="UP000733611">
    <property type="component" value="Unassembled WGS sequence"/>
</dbReference>
<dbReference type="Gene3D" id="3.40.50.300">
    <property type="entry name" value="P-loop containing nucleotide triphosphate hydrolases"/>
    <property type="match status" value="1"/>
</dbReference>
<dbReference type="SMART" id="SM00382">
    <property type="entry name" value="AAA"/>
    <property type="match status" value="1"/>
</dbReference>
<dbReference type="InterPro" id="IPR027417">
    <property type="entry name" value="P-loop_NTPase"/>
</dbReference>
<gene>
    <name evidence="11" type="ORF">H9847_07335</name>
</gene>
<evidence type="ECO:0000256" key="8">
    <source>
        <dbReference type="ARBA" id="ARBA00038852"/>
    </source>
</evidence>
<keyword evidence="4" id="KW-1003">Cell membrane</keyword>
<evidence type="ECO:0000256" key="5">
    <source>
        <dbReference type="ARBA" id="ARBA00022741"/>
    </source>
</evidence>
<reference evidence="11" key="1">
    <citation type="journal article" date="2021" name="PeerJ">
        <title>Extensive microbial diversity within the chicken gut microbiome revealed by metagenomics and culture.</title>
        <authorList>
            <person name="Gilroy R."/>
            <person name="Ravi A."/>
            <person name="Getino M."/>
            <person name="Pursley I."/>
            <person name="Horton D.L."/>
            <person name="Alikhan N.F."/>
            <person name="Baker D."/>
            <person name="Gharbi K."/>
            <person name="Hall N."/>
            <person name="Watson M."/>
            <person name="Adriaenssens E.M."/>
            <person name="Foster-Nyarko E."/>
            <person name="Jarju S."/>
            <person name="Secka A."/>
            <person name="Antonio M."/>
            <person name="Oren A."/>
            <person name="Chaudhuri R.R."/>
            <person name="La Ragione R."/>
            <person name="Hildebrand F."/>
            <person name="Pallen M.J."/>
        </authorList>
    </citation>
    <scope>NUCLEOTIDE SEQUENCE</scope>
    <source>
        <strain evidence="11">378</strain>
    </source>
</reference>
<dbReference type="PROSITE" id="PS50893">
    <property type="entry name" value="ABC_TRANSPORTER_2"/>
    <property type="match status" value="1"/>
</dbReference>